<comment type="caution">
    <text evidence="19">The sequence shown here is derived from an EMBL/GenBank/DDBJ whole genome shotgun (WGS) entry which is preliminary data.</text>
</comment>
<evidence type="ECO:0000256" key="12">
    <source>
        <dbReference type="ARBA" id="ARBA00022777"/>
    </source>
</evidence>
<dbReference type="InterPro" id="IPR013655">
    <property type="entry name" value="PAS_fold_3"/>
</dbReference>
<protein>
    <recommendedName>
        <fullName evidence="3">Blue-light-activated histidine kinase</fullName>
        <ecNumber evidence="2">2.7.13.3</ecNumber>
    </recommendedName>
</protein>
<dbReference type="Gene3D" id="2.10.70.100">
    <property type="match status" value="1"/>
</dbReference>
<keyword evidence="11" id="KW-0547">Nucleotide-binding</keyword>
<evidence type="ECO:0000256" key="14">
    <source>
        <dbReference type="ARBA" id="ARBA00022991"/>
    </source>
</evidence>
<keyword evidence="12" id="KW-0418">Kinase</keyword>
<evidence type="ECO:0000256" key="15">
    <source>
        <dbReference type="ARBA" id="ARBA00023026"/>
    </source>
</evidence>
<evidence type="ECO:0000256" key="5">
    <source>
        <dbReference type="ARBA" id="ARBA00022553"/>
    </source>
</evidence>
<evidence type="ECO:0000313" key="20">
    <source>
        <dbReference type="Proteomes" id="UP000311605"/>
    </source>
</evidence>
<dbReference type="CDD" id="cd00130">
    <property type="entry name" value="PAS"/>
    <property type="match status" value="1"/>
</dbReference>
<dbReference type="EC" id="2.7.13.3" evidence="2"/>
<dbReference type="SUPFAM" id="SSF55785">
    <property type="entry name" value="PYP-like sensor domain (PAS domain)"/>
    <property type="match status" value="2"/>
</dbReference>
<evidence type="ECO:0000256" key="3">
    <source>
        <dbReference type="ARBA" id="ARBA00021740"/>
    </source>
</evidence>
<dbReference type="GO" id="GO:0009881">
    <property type="term" value="F:photoreceptor activity"/>
    <property type="evidence" value="ECO:0007669"/>
    <property type="project" value="UniProtKB-KW"/>
</dbReference>
<dbReference type="InterPro" id="IPR001610">
    <property type="entry name" value="PAC"/>
</dbReference>
<dbReference type="AlphaFoldDB" id="A0A5C4XA93"/>
<feature type="domain" description="PAC" evidence="18">
    <location>
        <begin position="214"/>
        <end position="267"/>
    </location>
</feature>
<dbReference type="OrthoDB" id="7991996at2"/>
<organism evidence="19 20">
    <name type="scientific">Aliirhizobium smilacinae</name>
    <dbReference type="NCBI Taxonomy" id="1395944"/>
    <lineage>
        <taxon>Bacteria</taxon>
        <taxon>Pseudomonadati</taxon>
        <taxon>Pseudomonadota</taxon>
        <taxon>Alphaproteobacteria</taxon>
        <taxon>Hyphomicrobiales</taxon>
        <taxon>Rhizobiaceae</taxon>
        <taxon>Aliirhizobium</taxon>
    </lineage>
</organism>
<comment type="catalytic activity">
    <reaction evidence="1">
        <text>ATP + protein L-histidine = ADP + protein N-phospho-L-histidine.</text>
        <dbReference type="EC" id="2.7.13.3"/>
    </reaction>
</comment>
<dbReference type="Pfam" id="PF07536">
    <property type="entry name" value="HWE_HK"/>
    <property type="match status" value="1"/>
</dbReference>
<dbReference type="Gene3D" id="3.30.450.20">
    <property type="entry name" value="PAS domain"/>
    <property type="match status" value="2"/>
</dbReference>
<evidence type="ECO:0000256" key="8">
    <source>
        <dbReference type="ARBA" id="ARBA00022643"/>
    </source>
</evidence>
<evidence type="ECO:0000256" key="2">
    <source>
        <dbReference type="ARBA" id="ARBA00012438"/>
    </source>
</evidence>
<evidence type="ECO:0000256" key="4">
    <source>
        <dbReference type="ARBA" id="ARBA00022543"/>
    </source>
</evidence>
<keyword evidence="20" id="KW-1185">Reference proteome</keyword>
<proteinExistence type="predicted"/>
<dbReference type="InterPro" id="IPR035965">
    <property type="entry name" value="PAS-like_dom_sf"/>
</dbReference>
<dbReference type="NCBIfam" id="TIGR00229">
    <property type="entry name" value="sensory_box"/>
    <property type="match status" value="2"/>
</dbReference>
<evidence type="ECO:0000256" key="7">
    <source>
        <dbReference type="ARBA" id="ARBA00022630"/>
    </source>
</evidence>
<dbReference type="SMART" id="SM00086">
    <property type="entry name" value="PAC"/>
    <property type="match status" value="2"/>
</dbReference>
<keyword evidence="13" id="KW-0067">ATP-binding</keyword>
<dbReference type="Proteomes" id="UP000311605">
    <property type="component" value="Unassembled WGS sequence"/>
</dbReference>
<feature type="domain" description="PAC" evidence="18">
    <location>
        <begin position="86"/>
        <end position="138"/>
    </location>
</feature>
<dbReference type="PANTHER" id="PTHR41523:SF7">
    <property type="entry name" value="HISTIDINE KINASE"/>
    <property type="match status" value="1"/>
</dbReference>
<dbReference type="SMART" id="SM00911">
    <property type="entry name" value="HWE_HK"/>
    <property type="match status" value="1"/>
</dbReference>
<evidence type="ECO:0000259" key="17">
    <source>
        <dbReference type="PROSITE" id="PS50112"/>
    </source>
</evidence>
<evidence type="ECO:0000256" key="10">
    <source>
        <dbReference type="ARBA" id="ARBA00022737"/>
    </source>
</evidence>
<dbReference type="InterPro" id="IPR011102">
    <property type="entry name" value="Sig_transdc_His_kinase_HWE"/>
</dbReference>
<keyword evidence="6" id="KW-0716">Sensory transduction</keyword>
<accession>A0A5C4XA93</accession>
<keyword evidence="5" id="KW-0597">Phosphoprotein</keyword>
<dbReference type="RefSeq" id="WP_139679172.1">
    <property type="nucleotide sequence ID" value="NZ_VDMN01000009.1"/>
</dbReference>
<dbReference type="GO" id="GO:0005524">
    <property type="term" value="F:ATP binding"/>
    <property type="evidence" value="ECO:0007669"/>
    <property type="project" value="UniProtKB-KW"/>
</dbReference>
<evidence type="ECO:0000256" key="16">
    <source>
        <dbReference type="ARBA" id="ARBA00023170"/>
    </source>
</evidence>
<feature type="domain" description="PAS" evidence="17">
    <location>
        <begin position="16"/>
        <end position="83"/>
    </location>
</feature>
<keyword evidence="9" id="KW-0808">Transferase</keyword>
<evidence type="ECO:0000256" key="11">
    <source>
        <dbReference type="ARBA" id="ARBA00022741"/>
    </source>
</evidence>
<dbReference type="InterPro" id="IPR000014">
    <property type="entry name" value="PAS"/>
</dbReference>
<dbReference type="InterPro" id="IPR000700">
    <property type="entry name" value="PAS-assoc_C"/>
</dbReference>
<dbReference type="EMBL" id="VDMN01000009">
    <property type="protein sequence ID" value="TNM60272.1"/>
    <property type="molecule type" value="Genomic_DNA"/>
</dbReference>
<name>A0A5C4XA93_9HYPH</name>
<dbReference type="GO" id="GO:0004673">
    <property type="term" value="F:protein histidine kinase activity"/>
    <property type="evidence" value="ECO:0007669"/>
    <property type="project" value="UniProtKB-EC"/>
</dbReference>
<dbReference type="Pfam" id="PF08447">
    <property type="entry name" value="PAS_3"/>
    <property type="match status" value="1"/>
</dbReference>
<dbReference type="PROSITE" id="PS50112">
    <property type="entry name" value="PAS"/>
    <property type="match status" value="1"/>
</dbReference>
<evidence type="ECO:0000256" key="6">
    <source>
        <dbReference type="ARBA" id="ARBA00022606"/>
    </source>
</evidence>
<keyword evidence="8" id="KW-0288">FMN</keyword>
<keyword evidence="16" id="KW-0675">Receptor</keyword>
<evidence type="ECO:0000256" key="9">
    <source>
        <dbReference type="ARBA" id="ARBA00022679"/>
    </source>
</evidence>
<evidence type="ECO:0000256" key="13">
    <source>
        <dbReference type="ARBA" id="ARBA00022840"/>
    </source>
</evidence>
<keyword evidence="14" id="KW-0157">Chromophore</keyword>
<reference evidence="19 20" key="1">
    <citation type="submission" date="2019-06" db="EMBL/GenBank/DDBJ databases">
        <title>The draft genome of Rhizobium smilacinae PTYR-5.</title>
        <authorList>
            <person name="Liu L."/>
            <person name="Li L."/>
            <person name="Zhang X."/>
        </authorList>
    </citation>
    <scope>NUCLEOTIDE SEQUENCE [LARGE SCALE GENOMIC DNA]</scope>
    <source>
        <strain evidence="19 20">PTYR-5</strain>
    </source>
</reference>
<keyword evidence="7" id="KW-0285">Flavoprotein</keyword>
<keyword evidence="15" id="KW-0843">Virulence</keyword>
<dbReference type="SMART" id="SM00091">
    <property type="entry name" value="PAS"/>
    <property type="match status" value="2"/>
</dbReference>
<dbReference type="PROSITE" id="PS50113">
    <property type="entry name" value="PAC"/>
    <property type="match status" value="2"/>
</dbReference>
<sequence>MPVKEEGNFWPGDIILRALLNSSQIGLWTLDLTSDTLSVSEAFKRNFGRNPDESFTYLDLQDCIHPDDMVMWKETVTRAISADGDLQVEYRINCPDGKLRWIEIRGKSHYGADHQPASISGVSLDITDRKEDERIRLDNEERRRVATETGEVGLWDLDLAKSELTLDDRMKMLNGVFEGRALDMKGAFNAIHRDDRARVEAELAGLAEGREEFLTLQYRVIGIEDGIERHVLVNGRAMRDNGHVARRLIGAARDVSHRVAAEKQGVLLNQEMSHRLKNTLAVVSSIITQTLRAATDIDAARTTLLSRIQTLAGAHEILLSGHTDTASLKAIIRSVSSPHDNNGQIDVEGQDVLLGPKTSLTLALIIHELSTNAAKYGALSVSSGQVKVLASIDHTQGLPKLVLVWSESGGPPVTVPTRKGFGTRLISMGISGGEGSQTSVDFAAEGVIYRFTALLKSAMSE</sequence>
<dbReference type="PANTHER" id="PTHR41523">
    <property type="entry name" value="TWO-COMPONENT SYSTEM SENSOR PROTEIN"/>
    <property type="match status" value="1"/>
</dbReference>
<evidence type="ECO:0000259" key="18">
    <source>
        <dbReference type="PROSITE" id="PS50113"/>
    </source>
</evidence>
<keyword evidence="4" id="KW-0600">Photoreceptor protein</keyword>
<evidence type="ECO:0000313" key="19">
    <source>
        <dbReference type="EMBL" id="TNM60272.1"/>
    </source>
</evidence>
<gene>
    <name evidence="19" type="ORF">FHP24_26065</name>
</gene>
<keyword evidence="10" id="KW-0677">Repeat</keyword>
<evidence type="ECO:0000256" key="1">
    <source>
        <dbReference type="ARBA" id="ARBA00000085"/>
    </source>
</evidence>